<sequence length="119" mass="13175">MIRLTLDHKRRRRLRKAPQTAARVGAATQTEIPSVNPLITDTHESTARSAGAGNNSDCLCEKRKDVDPIISPIVSLILVSNINTIVENCLTSFQEDFRFINICHSDQHSNYSVLGSQSV</sequence>
<keyword evidence="2" id="KW-1185">Reference proteome</keyword>
<dbReference type="AlphaFoldDB" id="A0AAV4BT23"/>
<gene>
    <name evidence="1" type="ORF">PoB_004884300</name>
</gene>
<name>A0AAV4BT23_9GAST</name>
<evidence type="ECO:0000313" key="1">
    <source>
        <dbReference type="EMBL" id="GFO22338.1"/>
    </source>
</evidence>
<accession>A0AAV4BT23</accession>
<dbReference type="Proteomes" id="UP000735302">
    <property type="component" value="Unassembled WGS sequence"/>
</dbReference>
<organism evidence="1 2">
    <name type="scientific">Plakobranchus ocellatus</name>
    <dbReference type="NCBI Taxonomy" id="259542"/>
    <lineage>
        <taxon>Eukaryota</taxon>
        <taxon>Metazoa</taxon>
        <taxon>Spiralia</taxon>
        <taxon>Lophotrochozoa</taxon>
        <taxon>Mollusca</taxon>
        <taxon>Gastropoda</taxon>
        <taxon>Heterobranchia</taxon>
        <taxon>Euthyneura</taxon>
        <taxon>Panpulmonata</taxon>
        <taxon>Sacoglossa</taxon>
        <taxon>Placobranchoidea</taxon>
        <taxon>Plakobranchidae</taxon>
        <taxon>Plakobranchus</taxon>
    </lineage>
</organism>
<dbReference type="EMBL" id="BLXT01005367">
    <property type="protein sequence ID" value="GFO22338.1"/>
    <property type="molecule type" value="Genomic_DNA"/>
</dbReference>
<comment type="caution">
    <text evidence="1">The sequence shown here is derived from an EMBL/GenBank/DDBJ whole genome shotgun (WGS) entry which is preliminary data.</text>
</comment>
<protein>
    <submittedName>
        <fullName evidence="1">Uncharacterized protein</fullName>
    </submittedName>
</protein>
<evidence type="ECO:0000313" key="2">
    <source>
        <dbReference type="Proteomes" id="UP000735302"/>
    </source>
</evidence>
<proteinExistence type="predicted"/>
<reference evidence="1 2" key="1">
    <citation type="journal article" date="2021" name="Elife">
        <title>Chloroplast acquisition without the gene transfer in kleptoplastic sea slugs, Plakobranchus ocellatus.</title>
        <authorList>
            <person name="Maeda T."/>
            <person name="Takahashi S."/>
            <person name="Yoshida T."/>
            <person name="Shimamura S."/>
            <person name="Takaki Y."/>
            <person name="Nagai Y."/>
            <person name="Toyoda A."/>
            <person name="Suzuki Y."/>
            <person name="Arimoto A."/>
            <person name="Ishii H."/>
            <person name="Satoh N."/>
            <person name="Nishiyama T."/>
            <person name="Hasebe M."/>
            <person name="Maruyama T."/>
            <person name="Minagawa J."/>
            <person name="Obokata J."/>
            <person name="Shigenobu S."/>
        </authorList>
    </citation>
    <scope>NUCLEOTIDE SEQUENCE [LARGE SCALE GENOMIC DNA]</scope>
</reference>